<accession>A0A250VME6</accession>
<proteinExistence type="predicted"/>
<name>A0A250VME6_STROL</name>
<sequence length="172" mass="18062">MPGLARKDLGAAVANDIARELVAAPHRDGGQAQYIAQSLPEPTAHTLAPTHDWALRHLEKVPSIPFFTDNTAAFIHELEPEAYSTAGGGSNSVRVHVAINAGALDREQQLGLVKDVSAVITEAAGDASLTGRTWVALTEAVPGGWGIGGHAYTNDEIAQTARKLLGKEWSPG</sequence>
<evidence type="ECO:0000313" key="2">
    <source>
        <dbReference type="Proteomes" id="UP000217446"/>
    </source>
</evidence>
<dbReference type="AlphaFoldDB" id="A0A250VME6"/>
<dbReference type="Gene3D" id="3.30.429.10">
    <property type="entry name" value="Macrophage Migration Inhibitory Factor"/>
    <property type="match status" value="1"/>
</dbReference>
<dbReference type="InterPro" id="IPR014347">
    <property type="entry name" value="Tautomerase/MIF_sf"/>
</dbReference>
<dbReference type="STRING" id="1963.AQJ27_38140"/>
<keyword evidence="2" id="KW-1185">Reference proteome</keyword>
<organism evidence="1 2">
    <name type="scientific">Streptomyces olivochromogenes</name>
    <dbReference type="NCBI Taxonomy" id="1963"/>
    <lineage>
        <taxon>Bacteria</taxon>
        <taxon>Bacillati</taxon>
        <taxon>Actinomycetota</taxon>
        <taxon>Actinomycetes</taxon>
        <taxon>Kitasatosporales</taxon>
        <taxon>Streptomycetaceae</taxon>
        <taxon>Streptomyces</taxon>
    </lineage>
</organism>
<dbReference type="EMBL" id="BDQI01000018">
    <property type="protein sequence ID" value="GAX55301.1"/>
    <property type="molecule type" value="Genomic_DNA"/>
</dbReference>
<reference evidence="2" key="1">
    <citation type="submission" date="2017-05" db="EMBL/GenBank/DDBJ databases">
        <title>Streptomyces olivochromogenes NBRC 3561 whole genome shotgun sequence.</title>
        <authorList>
            <person name="Dohra H."/>
            <person name="Kodani S."/>
        </authorList>
    </citation>
    <scope>NUCLEOTIDE SEQUENCE [LARGE SCALE GENOMIC DNA]</scope>
    <source>
        <strain evidence="2">NBRC 3561</strain>
    </source>
</reference>
<dbReference type="Proteomes" id="UP000217446">
    <property type="component" value="Unassembled WGS sequence"/>
</dbReference>
<protein>
    <submittedName>
        <fullName evidence="1">AraC family transcriptional regulator</fullName>
    </submittedName>
</protein>
<evidence type="ECO:0000313" key="1">
    <source>
        <dbReference type="EMBL" id="GAX55301.1"/>
    </source>
</evidence>
<gene>
    <name evidence="1" type="ORF">SO3561_06856</name>
</gene>
<comment type="caution">
    <text evidence="1">The sequence shown here is derived from an EMBL/GenBank/DDBJ whole genome shotgun (WGS) entry which is preliminary data.</text>
</comment>